<dbReference type="Pfam" id="PF04014">
    <property type="entry name" value="MazE_antitoxin"/>
    <property type="match status" value="1"/>
</dbReference>
<dbReference type="Proteomes" id="UP000183507">
    <property type="component" value="Unassembled WGS sequence"/>
</dbReference>
<dbReference type="AlphaFoldDB" id="A0A1G6JWK5"/>
<dbReference type="PANTHER" id="PTHR36432:SF4">
    <property type="entry name" value="TRANSITION STATE REGULATOR ABH-RELATED"/>
    <property type="match status" value="1"/>
</dbReference>
<evidence type="ECO:0000313" key="4">
    <source>
        <dbReference type="Proteomes" id="UP000183507"/>
    </source>
</evidence>
<dbReference type="PROSITE" id="PS51740">
    <property type="entry name" value="SPOVT_ABRB"/>
    <property type="match status" value="1"/>
</dbReference>
<dbReference type="PANTHER" id="PTHR36432">
    <property type="match status" value="1"/>
</dbReference>
<keyword evidence="1" id="KW-0238">DNA-binding</keyword>
<dbReference type="EMBL" id="FMZR01000001">
    <property type="protein sequence ID" value="SDC22386.1"/>
    <property type="molecule type" value="Genomic_DNA"/>
</dbReference>
<dbReference type="RefSeq" id="WP_074650604.1">
    <property type="nucleotide sequence ID" value="NZ_FMZR01000001.1"/>
</dbReference>
<reference evidence="4" key="1">
    <citation type="submission" date="2016-10" db="EMBL/GenBank/DDBJ databases">
        <authorList>
            <person name="Varghese N."/>
        </authorList>
    </citation>
    <scope>NUCLEOTIDE SEQUENCE [LARGE SCALE GENOMIC DNA]</scope>
    <source>
        <strain evidence="4">KPR-7A</strain>
    </source>
</reference>
<evidence type="ECO:0000259" key="2">
    <source>
        <dbReference type="PROSITE" id="PS51740"/>
    </source>
</evidence>
<dbReference type="InterPro" id="IPR052731">
    <property type="entry name" value="B_subtilis_Trans_State_Reg"/>
</dbReference>
<protein>
    <submittedName>
        <fullName evidence="3">Transcriptional regulator, AbrB family</fullName>
    </submittedName>
</protein>
<dbReference type="GO" id="GO:0003677">
    <property type="term" value="F:DNA binding"/>
    <property type="evidence" value="ECO:0007669"/>
    <property type="project" value="UniProtKB-UniRule"/>
</dbReference>
<dbReference type="InterPro" id="IPR040678">
    <property type="entry name" value="AbrB_C"/>
</dbReference>
<dbReference type="Gene3D" id="2.10.260.10">
    <property type="match status" value="1"/>
</dbReference>
<dbReference type="InterPro" id="IPR037914">
    <property type="entry name" value="SpoVT-AbrB_sf"/>
</dbReference>
<dbReference type="SUPFAM" id="SSF89447">
    <property type="entry name" value="AbrB/MazE/MraZ-like"/>
    <property type="match status" value="1"/>
</dbReference>
<evidence type="ECO:0000256" key="1">
    <source>
        <dbReference type="PROSITE-ProRule" id="PRU01076"/>
    </source>
</evidence>
<proteinExistence type="predicted"/>
<dbReference type="InterPro" id="IPR007159">
    <property type="entry name" value="SpoVT-AbrB_dom"/>
</dbReference>
<name>A0A1G6JWK5_9BACI</name>
<feature type="domain" description="SpoVT-AbrB" evidence="2">
    <location>
        <begin position="5"/>
        <end position="50"/>
    </location>
</feature>
<gene>
    <name evidence="3" type="ORF">SAMN04487767_101517</name>
</gene>
<dbReference type="SMART" id="SM00966">
    <property type="entry name" value="SpoVT_AbrB"/>
    <property type="match status" value="1"/>
</dbReference>
<dbReference type="Pfam" id="PF18277">
    <property type="entry name" value="AbrB_C"/>
    <property type="match status" value="1"/>
</dbReference>
<sequence length="93" mass="10170">MKSTGIIRNIDPLGRIVVPMELRRTLGIQVKDPMEIFVDGESIILQKYNVNGSCQITGEVSDQNIELAGGKLVLSPEGIDQVLAEIEAHLKGR</sequence>
<accession>A0A1G6JWK5</accession>
<organism evidence="3 4">
    <name type="scientific">Bacillus wiedmannii</name>
    <dbReference type="NCBI Taxonomy" id="1890302"/>
    <lineage>
        <taxon>Bacteria</taxon>
        <taxon>Bacillati</taxon>
        <taxon>Bacillota</taxon>
        <taxon>Bacilli</taxon>
        <taxon>Bacillales</taxon>
        <taxon>Bacillaceae</taxon>
        <taxon>Bacillus</taxon>
        <taxon>Bacillus cereus group</taxon>
    </lineage>
</organism>
<evidence type="ECO:0000313" key="3">
    <source>
        <dbReference type="EMBL" id="SDC22386.1"/>
    </source>
</evidence>